<evidence type="ECO:0000313" key="2">
    <source>
        <dbReference type="Proteomes" id="UP001283361"/>
    </source>
</evidence>
<name>A0AAE0YAE4_9GAST</name>
<keyword evidence="2" id="KW-1185">Reference proteome</keyword>
<reference evidence="1" key="1">
    <citation type="journal article" date="2023" name="G3 (Bethesda)">
        <title>A reference genome for the long-term kleptoplast-retaining sea slug Elysia crispata morphotype clarki.</title>
        <authorList>
            <person name="Eastman K.E."/>
            <person name="Pendleton A.L."/>
            <person name="Shaikh M.A."/>
            <person name="Suttiyut T."/>
            <person name="Ogas R."/>
            <person name="Tomko P."/>
            <person name="Gavelis G."/>
            <person name="Widhalm J.R."/>
            <person name="Wisecaver J.H."/>
        </authorList>
    </citation>
    <scope>NUCLEOTIDE SEQUENCE</scope>
    <source>
        <strain evidence="1">ECLA1</strain>
    </source>
</reference>
<comment type="caution">
    <text evidence="1">The sequence shown here is derived from an EMBL/GenBank/DDBJ whole genome shotgun (WGS) entry which is preliminary data.</text>
</comment>
<dbReference type="EMBL" id="JAWDGP010006599">
    <property type="protein sequence ID" value="KAK3738289.1"/>
    <property type="molecule type" value="Genomic_DNA"/>
</dbReference>
<evidence type="ECO:0000313" key="1">
    <source>
        <dbReference type="EMBL" id="KAK3738289.1"/>
    </source>
</evidence>
<gene>
    <name evidence="1" type="ORF">RRG08_039696</name>
</gene>
<organism evidence="1 2">
    <name type="scientific">Elysia crispata</name>
    <name type="common">lettuce slug</name>
    <dbReference type="NCBI Taxonomy" id="231223"/>
    <lineage>
        <taxon>Eukaryota</taxon>
        <taxon>Metazoa</taxon>
        <taxon>Spiralia</taxon>
        <taxon>Lophotrochozoa</taxon>
        <taxon>Mollusca</taxon>
        <taxon>Gastropoda</taxon>
        <taxon>Heterobranchia</taxon>
        <taxon>Euthyneura</taxon>
        <taxon>Panpulmonata</taxon>
        <taxon>Sacoglossa</taxon>
        <taxon>Placobranchoidea</taxon>
        <taxon>Plakobranchidae</taxon>
        <taxon>Elysia</taxon>
    </lineage>
</organism>
<dbReference type="Proteomes" id="UP001283361">
    <property type="component" value="Unassembled WGS sequence"/>
</dbReference>
<protein>
    <submittedName>
        <fullName evidence="1">Uncharacterized protein</fullName>
    </submittedName>
</protein>
<proteinExistence type="predicted"/>
<accession>A0AAE0YAE4</accession>
<sequence>MLHRQQVNPITAPSQSCCTDSKSTQSQLCLNHVAQTASKPNHNSVSIMLHRQQVNPFTTTSIMLHRQQVNPITTLSQSCCTDSKSTLSQLPQSCCTDSKSTQSQLCLNHIAQTASQPIHNSVSIMLHRQQVNPFTILSQSCCTDSKPNHS</sequence>
<dbReference type="AlphaFoldDB" id="A0AAE0YAE4"/>